<accession>A0A7H9HWV7</accession>
<gene>
    <name evidence="1" type="ORF">HG537_0G04690</name>
</gene>
<dbReference type="Proteomes" id="UP000510647">
    <property type="component" value="Chromosome 7"/>
</dbReference>
<evidence type="ECO:0000313" key="1">
    <source>
        <dbReference type="EMBL" id="QLQ82214.1"/>
    </source>
</evidence>
<proteinExistence type="predicted"/>
<reference evidence="1 2" key="1">
    <citation type="submission" date="2020-06" db="EMBL/GenBank/DDBJ databases">
        <title>The yeast mating-type switching endonuclease HO is a domesticated member of an unorthodox homing genetic element family.</title>
        <authorList>
            <person name="Coughlan A.Y."/>
            <person name="Lombardi L."/>
            <person name="Braun-Galleani S."/>
            <person name="Martos A.R."/>
            <person name="Galeote V."/>
            <person name="Bigey F."/>
            <person name="Dequin S."/>
            <person name="Byrne K.P."/>
            <person name="Wolfe K.H."/>
        </authorList>
    </citation>
    <scope>NUCLEOTIDE SEQUENCE [LARGE SCALE GENOMIC DNA]</scope>
    <source>
        <strain evidence="1 2">CBS2947</strain>
    </source>
</reference>
<sequence length="156" mass="17738">MSSRLIAPYPPSIDDGVSYQGPASLQQNQRSLQESLDDNSPDGEYIEVIRSRPILDGSTRYLRKNRVPNFSSSFNATRTVRKASLEPSRLPDLKDPETVILRSSLQRIRDPVEATGSSTLLRHKQTIIAICILAATWRLTILMDYLAQLVRYYWQT</sequence>
<dbReference type="AlphaFoldDB" id="A0A7H9HWV7"/>
<evidence type="ECO:0000313" key="2">
    <source>
        <dbReference type="Proteomes" id="UP000510647"/>
    </source>
</evidence>
<name>A0A7H9HWV7_9SACH</name>
<protein>
    <submittedName>
        <fullName evidence="1">Uncharacterized protein</fullName>
    </submittedName>
</protein>
<organism evidence="1 2">
    <name type="scientific">Torulaspora globosa</name>
    <dbReference type="NCBI Taxonomy" id="48254"/>
    <lineage>
        <taxon>Eukaryota</taxon>
        <taxon>Fungi</taxon>
        <taxon>Dikarya</taxon>
        <taxon>Ascomycota</taxon>
        <taxon>Saccharomycotina</taxon>
        <taxon>Saccharomycetes</taxon>
        <taxon>Saccharomycetales</taxon>
        <taxon>Saccharomycetaceae</taxon>
        <taxon>Torulaspora</taxon>
    </lineage>
</organism>
<dbReference type="OrthoDB" id="10384257at2759"/>
<keyword evidence="2" id="KW-1185">Reference proteome</keyword>
<dbReference type="EMBL" id="CP059273">
    <property type="protein sequence ID" value="QLQ82214.1"/>
    <property type="molecule type" value="Genomic_DNA"/>
</dbReference>